<accession>A0A176WP57</accession>
<proteinExistence type="predicted"/>
<gene>
    <name evidence="1" type="ORF">AXG93_4142s1110</name>
</gene>
<organism evidence="1 2">
    <name type="scientific">Marchantia polymorpha subsp. ruderalis</name>
    <dbReference type="NCBI Taxonomy" id="1480154"/>
    <lineage>
        <taxon>Eukaryota</taxon>
        <taxon>Viridiplantae</taxon>
        <taxon>Streptophyta</taxon>
        <taxon>Embryophyta</taxon>
        <taxon>Marchantiophyta</taxon>
        <taxon>Marchantiopsida</taxon>
        <taxon>Marchantiidae</taxon>
        <taxon>Marchantiales</taxon>
        <taxon>Marchantiaceae</taxon>
        <taxon>Marchantia</taxon>
    </lineage>
</organism>
<comment type="caution">
    <text evidence="1">The sequence shown here is derived from an EMBL/GenBank/DDBJ whole genome shotgun (WGS) entry which is preliminary data.</text>
</comment>
<sequence length="138" mass="15015">MALLGALCRPAISRTEEGPAKTMASMGIRSTPKPRERGIVLEQLRILVCIGRGIPPPGVCGRGPLLKSTHREQQLEGISPKLENIVYPEKGRALSTLLSVMSKPLRFTTGGTASRKAFAMLCCSKDEEDCDPLELRKK</sequence>
<dbReference type="AlphaFoldDB" id="A0A176WP57"/>
<protein>
    <submittedName>
        <fullName evidence="1">Uncharacterized protein</fullName>
    </submittedName>
</protein>
<dbReference type="Proteomes" id="UP000077202">
    <property type="component" value="Unassembled WGS sequence"/>
</dbReference>
<name>A0A176WP57_MARPO</name>
<keyword evidence="2" id="KW-1185">Reference proteome</keyword>
<dbReference type="EMBL" id="LVLJ01000462">
    <property type="protein sequence ID" value="OAE34026.1"/>
    <property type="molecule type" value="Genomic_DNA"/>
</dbReference>
<evidence type="ECO:0000313" key="1">
    <source>
        <dbReference type="EMBL" id="OAE34026.1"/>
    </source>
</evidence>
<evidence type="ECO:0000313" key="2">
    <source>
        <dbReference type="Proteomes" id="UP000077202"/>
    </source>
</evidence>
<reference evidence="1" key="1">
    <citation type="submission" date="2016-03" db="EMBL/GenBank/DDBJ databases">
        <title>Mechanisms controlling the formation of the plant cell surface in tip-growing cells are functionally conserved among land plants.</title>
        <authorList>
            <person name="Honkanen S."/>
            <person name="Jones V.A."/>
            <person name="Morieri G."/>
            <person name="Champion C."/>
            <person name="Hetherington A.J."/>
            <person name="Kelly S."/>
            <person name="Saint-Marcoux D."/>
            <person name="Proust H."/>
            <person name="Prescott H."/>
            <person name="Dolan L."/>
        </authorList>
    </citation>
    <scope>NUCLEOTIDE SEQUENCE [LARGE SCALE GENOMIC DNA]</scope>
    <source>
        <tissue evidence="1">Whole gametophyte</tissue>
    </source>
</reference>